<feature type="domain" description="Protein kinase" evidence="1">
    <location>
        <begin position="12"/>
        <end position="267"/>
    </location>
</feature>
<evidence type="ECO:0000313" key="3">
    <source>
        <dbReference type="Proteomes" id="UP000034681"/>
    </source>
</evidence>
<name>A0A0M2PYI0_PROHO</name>
<sequence>MDLYLNGKKLKLKPSQVLGKGGEADVFRLNATTALKVFKSPDHPDYQGCPHLQTAAQQRLQEHQQKLRQFPYHLPDRVVTPQELVTDRPGQRILGYTMGLIGGAEPLLRYSDRSFRQVGIGAQQVVEIFQDLHQSLQELHRLGVILGDFNDLNILVQGTEAHLIDADSFQFGGFLCRVFSDRFLDPLLADPRQTKPVLAQPYTEAADWYAFTVMLMQCLLFVHPYGGVYRPQDPAHRLPHSQRPLQRITVFNPEVRYPKPALPLAVLPDALLHHFQQTFQQDWRGVFPKDLLSGLGWSLCGHCGLEHARSTCPHCQIPLVVPIAPAVAVAATVIVTEVFRTQGQIVAVSLQGDRLGWLYHDGQGFYRETGQSVFTGQIDRGLAFGLQGDRTLVAKQGTLVCLGPDAPQSLALETKPFATFQPHAFATNGHHHYWIHQGQLLRNGDFGSVYVGDVLPEQTYFWVGDRQGFGFYRAGDLTVTFLFDARQPGLNDRLNLTLGSGQLLDATAVFGDGRVWFFWAMQEQGQRLNRCALLSSSGQVLATAQGGLDDGGWLSRLSGKTAAGAFLFVPTDEGIVRVELHQGQLVPRKTFTDTEPWVQGNSQLFATSQGLYCVQPQAITQLKLT</sequence>
<dbReference type="AlphaFoldDB" id="A0A0M2PYI0"/>
<dbReference type="Gene3D" id="1.10.510.10">
    <property type="entry name" value="Transferase(Phosphotransferase) domain 1"/>
    <property type="match status" value="1"/>
</dbReference>
<dbReference type="EMBL" id="AJTX02000005">
    <property type="protein sequence ID" value="KKI99436.1"/>
    <property type="molecule type" value="Genomic_DNA"/>
</dbReference>
<evidence type="ECO:0000259" key="1">
    <source>
        <dbReference type="SMART" id="SM00220"/>
    </source>
</evidence>
<dbReference type="STRING" id="317619.GCA_000332315_04250"/>
<dbReference type="eggNOG" id="COG4248">
    <property type="taxonomic scope" value="Bacteria"/>
</dbReference>
<evidence type="ECO:0000313" key="2">
    <source>
        <dbReference type="EMBL" id="KKI99436.1"/>
    </source>
</evidence>
<dbReference type="Proteomes" id="UP000034681">
    <property type="component" value="Unassembled WGS sequence"/>
</dbReference>
<dbReference type="GO" id="GO:0005524">
    <property type="term" value="F:ATP binding"/>
    <property type="evidence" value="ECO:0007669"/>
    <property type="project" value="InterPro"/>
</dbReference>
<dbReference type="GO" id="GO:0004672">
    <property type="term" value="F:protein kinase activity"/>
    <property type="evidence" value="ECO:0007669"/>
    <property type="project" value="InterPro"/>
</dbReference>
<protein>
    <recommendedName>
        <fullName evidence="1">Protein kinase domain-containing protein</fullName>
    </recommendedName>
</protein>
<organism evidence="2 3">
    <name type="scientific">Prochlorothrix hollandica PCC 9006 = CALU 1027</name>
    <dbReference type="NCBI Taxonomy" id="317619"/>
    <lineage>
        <taxon>Bacteria</taxon>
        <taxon>Bacillati</taxon>
        <taxon>Cyanobacteriota</taxon>
        <taxon>Cyanophyceae</taxon>
        <taxon>Prochlorotrichales</taxon>
        <taxon>Prochlorotrichaceae</taxon>
        <taxon>Prochlorothrix</taxon>
    </lineage>
</organism>
<dbReference type="InterPro" id="IPR011009">
    <property type="entry name" value="Kinase-like_dom_sf"/>
</dbReference>
<gene>
    <name evidence="2" type="ORF">PROH_12560</name>
</gene>
<keyword evidence="3" id="KW-1185">Reference proteome</keyword>
<dbReference type="InterPro" id="IPR000719">
    <property type="entry name" value="Prot_kinase_dom"/>
</dbReference>
<accession>A0A0M2PYI0</accession>
<dbReference type="RefSeq" id="WP_017714367.1">
    <property type="nucleotide sequence ID" value="NZ_KB235942.1"/>
</dbReference>
<dbReference type="OrthoDB" id="583109at2"/>
<reference evidence="2" key="1">
    <citation type="submission" date="2012-04" db="EMBL/GenBank/DDBJ databases">
        <authorList>
            <person name="Borisov I.G."/>
            <person name="Ivanikova N.V."/>
            <person name="Pinevich A.V."/>
        </authorList>
    </citation>
    <scope>NUCLEOTIDE SEQUENCE</scope>
    <source>
        <strain evidence="2">CALU 1027</strain>
    </source>
</reference>
<proteinExistence type="predicted"/>
<dbReference type="SMART" id="SM00220">
    <property type="entry name" value="S_TKc"/>
    <property type="match status" value="1"/>
</dbReference>
<comment type="caution">
    <text evidence="2">The sequence shown here is derived from an EMBL/GenBank/DDBJ whole genome shotgun (WGS) entry which is preliminary data.</text>
</comment>
<dbReference type="SUPFAM" id="SSF56112">
    <property type="entry name" value="Protein kinase-like (PK-like)"/>
    <property type="match status" value="1"/>
</dbReference>